<organism evidence="2 3">
    <name type="scientific">Acidovorax carolinensis</name>
    <dbReference type="NCBI Taxonomy" id="553814"/>
    <lineage>
        <taxon>Bacteria</taxon>
        <taxon>Pseudomonadati</taxon>
        <taxon>Pseudomonadota</taxon>
        <taxon>Betaproteobacteria</taxon>
        <taxon>Burkholderiales</taxon>
        <taxon>Comamonadaceae</taxon>
        <taxon>Acidovorax</taxon>
    </lineage>
</organism>
<feature type="domain" description="Putative zinc-finger" evidence="1">
    <location>
        <begin position="7"/>
        <end position="36"/>
    </location>
</feature>
<dbReference type="OrthoDB" id="5517770at2"/>
<dbReference type="Pfam" id="PF13490">
    <property type="entry name" value="zf-HC2"/>
    <property type="match status" value="1"/>
</dbReference>
<dbReference type="AlphaFoldDB" id="A0A240UBZ4"/>
<dbReference type="KEGG" id="acip:CBP36_09245"/>
<evidence type="ECO:0000313" key="3">
    <source>
        <dbReference type="Proteomes" id="UP000194440"/>
    </source>
</evidence>
<dbReference type="Gene3D" id="1.10.10.1320">
    <property type="entry name" value="Anti-sigma factor, zinc-finger domain"/>
    <property type="match status" value="1"/>
</dbReference>
<dbReference type="EMBL" id="CP021366">
    <property type="protein sequence ID" value="ART59008.1"/>
    <property type="molecule type" value="Genomic_DNA"/>
</dbReference>
<keyword evidence="3" id="KW-1185">Reference proteome</keyword>
<accession>A0A240UBZ4</accession>
<evidence type="ECO:0000313" key="2">
    <source>
        <dbReference type="EMBL" id="ART59008.1"/>
    </source>
</evidence>
<dbReference type="InterPro" id="IPR027383">
    <property type="entry name" value="Znf_put"/>
</dbReference>
<proteinExistence type="predicted"/>
<dbReference type="Proteomes" id="UP000194440">
    <property type="component" value="Chromosome"/>
</dbReference>
<reference evidence="2" key="1">
    <citation type="submission" date="2017-05" db="EMBL/GenBank/DDBJ databases">
        <title>Polyphasic characterization of four soil-derived phenanthrene-degrading Acidovorax strains and proposal of Acidovorax phenanthrenivorans sp. nov.</title>
        <authorList>
            <person name="Singleton D."/>
            <person name="Lee J."/>
            <person name="Dickey A.N."/>
            <person name="Stroud A."/>
            <person name="Scholl E.H."/>
            <person name="Wright F.A."/>
            <person name="Aitken M.D."/>
        </authorList>
    </citation>
    <scope>NUCLEOTIDE SEQUENCE</scope>
    <source>
        <strain evidence="2">P4</strain>
    </source>
</reference>
<evidence type="ECO:0000259" key="1">
    <source>
        <dbReference type="Pfam" id="PF13490"/>
    </source>
</evidence>
<gene>
    <name evidence="2" type="ORF">CBP36_09245</name>
</gene>
<sequence>MTCPRHADLSAYADDMMKPAERARFSQHLAGCPACQRRLDAITALGQSLRAMPSPQLGLDLAAQWNDRLNGSLDDRLRAPPQGSRPVRPWSAGSGWLGWMPAGLAGGLALVSGIWLGGLLLGGGAATVPSAGLVRVFDPVPPGALCAAAELCHLSKGMP</sequence>
<dbReference type="InterPro" id="IPR041916">
    <property type="entry name" value="Anti_sigma_zinc_sf"/>
</dbReference>
<name>A0A240UBZ4_9BURK</name>
<dbReference type="RefSeq" id="WP_086927204.1">
    <property type="nucleotide sequence ID" value="NZ_CP021366.1"/>
</dbReference>
<protein>
    <submittedName>
        <fullName evidence="2">Anti-sigma factor</fullName>
    </submittedName>
</protein>